<sequence>FGITESLFCSLVVIVSESTLNRYENFSKS</sequence>
<proteinExistence type="predicted"/>
<dbReference type="Proteomes" id="UP000034954">
    <property type="component" value="Unassembled WGS sequence"/>
</dbReference>
<organism evidence="1 2">
    <name type="scientific">Candidatus Brocadia fulgida</name>
    <dbReference type="NCBI Taxonomy" id="380242"/>
    <lineage>
        <taxon>Bacteria</taxon>
        <taxon>Pseudomonadati</taxon>
        <taxon>Planctomycetota</taxon>
        <taxon>Candidatus Brocadiia</taxon>
        <taxon>Candidatus Brocadiales</taxon>
        <taxon>Candidatus Brocadiaceae</taxon>
        <taxon>Candidatus Brocadia</taxon>
    </lineage>
</organism>
<accession>A0A0M2UTH0</accession>
<keyword evidence="2" id="KW-1185">Reference proteome</keyword>
<dbReference type="AlphaFoldDB" id="A0A0M2UTH0"/>
<dbReference type="EMBL" id="LAQJ01000215">
    <property type="protein sequence ID" value="KKO19107.1"/>
    <property type="molecule type" value="Genomic_DNA"/>
</dbReference>
<gene>
    <name evidence="1" type="ORF">BROFUL_02179</name>
</gene>
<comment type="caution">
    <text evidence="1">The sequence shown here is derived from an EMBL/GenBank/DDBJ whole genome shotgun (WGS) entry which is preliminary data.</text>
</comment>
<evidence type="ECO:0000313" key="1">
    <source>
        <dbReference type="EMBL" id="KKO19107.1"/>
    </source>
</evidence>
<name>A0A0M2UTH0_9BACT</name>
<reference evidence="1 2" key="1">
    <citation type="journal article" date="2013" name="BMC Microbiol.">
        <title>Identification of the type II cytochrome c maturation pathway in anammox bacteria by comparative genomics.</title>
        <authorList>
            <person name="Ferousi C."/>
            <person name="Speth D.R."/>
            <person name="Reimann J."/>
            <person name="Op den Camp H.J."/>
            <person name="Allen J.W."/>
            <person name="Keltjens J.T."/>
            <person name="Jetten M.S."/>
        </authorList>
    </citation>
    <scope>NUCLEOTIDE SEQUENCE [LARGE SCALE GENOMIC DNA]</scope>
    <source>
        <strain evidence="1">RU1</strain>
    </source>
</reference>
<evidence type="ECO:0000313" key="2">
    <source>
        <dbReference type="Proteomes" id="UP000034954"/>
    </source>
</evidence>
<feature type="non-terminal residue" evidence="1">
    <location>
        <position position="1"/>
    </location>
</feature>
<protein>
    <submittedName>
        <fullName evidence="1">Uncharacterized protein</fullName>
    </submittedName>
</protein>